<keyword evidence="8" id="KW-0812">Transmembrane</keyword>
<keyword evidence="8" id="KW-0472">Membrane</keyword>
<keyword evidence="4" id="KW-0677">Repeat</keyword>
<reference evidence="10 11" key="1">
    <citation type="submission" date="2017-05" db="EMBL/GenBank/DDBJ databases">
        <authorList>
            <person name="Varghese N."/>
            <person name="Submissions S."/>
        </authorList>
    </citation>
    <scope>NUCLEOTIDE SEQUENCE [LARGE SCALE GENOMIC DNA]</scope>
    <source>
        <strain evidence="10 11">DSM 25457</strain>
    </source>
</reference>
<proteinExistence type="predicted"/>
<dbReference type="InterPro" id="IPR001680">
    <property type="entry name" value="WD40_rpt"/>
</dbReference>
<dbReference type="RefSeq" id="WP_283433676.1">
    <property type="nucleotide sequence ID" value="NZ_FXUG01000009.1"/>
</dbReference>
<evidence type="ECO:0000256" key="1">
    <source>
        <dbReference type="ARBA" id="ARBA00022574"/>
    </source>
</evidence>
<dbReference type="Gene3D" id="2.130.10.10">
    <property type="entry name" value="YVTN repeat-like/Quinoprotein amine dehydrogenase"/>
    <property type="match status" value="2"/>
</dbReference>
<feature type="repeat" description="WD" evidence="6">
    <location>
        <begin position="377"/>
        <end position="418"/>
    </location>
</feature>
<dbReference type="EMBL" id="FXUG01000009">
    <property type="protein sequence ID" value="SMP65560.1"/>
    <property type="molecule type" value="Genomic_DNA"/>
</dbReference>
<organism evidence="10 11">
    <name type="scientific">Neorhodopirellula lusitana</name>
    <dbReference type="NCBI Taxonomy" id="445327"/>
    <lineage>
        <taxon>Bacteria</taxon>
        <taxon>Pseudomonadati</taxon>
        <taxon>Planctomycetota</taxon>
        <taxon>Planctomycetia</taxon>
        <taxon>Pirellulales</taxon>
        <taxon>Pirellulaceae</taxon>
        <taxon>Neorhodopirellula</taxon>
    </lineage>
</organism>
<evidence type="ECO:0000256" key="2">
    <source>
        <dbReference type="ARBA" id="ARBA00022617"/>
    </source>
</evidence>
<dbReference type="InterPro" id="IPR036909">
    <property type="entry name" value="Cyt_c-like_dom_sf"/>
</dbReference>
<keyword evidence="1 6" id="KW-0853">WD repeat</keyword>
<dbReference type="InterPro" id="IPR015943">
    <property type="entry name" value="WD40/YVTN_repeat-like_dom_sf"/>
</dbReference>
<accession>A0ABY1QD41</accession>
<dbReference type="PROSITE" id="PS50082">
    <property type="entry name" value="WD_REPEATS_2"/>
    <property type="match status" value="2"/>
</dbReference>
<dbReference type="Pfam" id="PF07635">
    <property type="entry name" value="PSCyt1"/>
    <property type="match status" value="1"/>
</dbReference>
<dbReference type="Pfam" id="PF00400">
    <property type="entry name" value="WD40"/>
    <property type="match status" value="3"/>
</dbReference>
<keyword evidence="11" id="KW-1185">Reference proteome</keyword>
<evidence type="ECO:0000256" key="8">
    <source>
        <dbReference type="SAM" id="Phobius"/>
    </source>
</evidence>
<dbReference type="PROSITE" id="PS51007">
    <property type="entry name" value="CYTC"/>
    <property type="match status" value="1"/>
</dbReference>
<evidence type="ECO:0000313" key="11">
    <source>
        <dbReference type="Proteomes" id="UP001158067"/>
    </source>
</evidence>
<evidence type="ECO:0000256" key="5">
    <source>
        <dbReference type="ARBA" id="ARBA00023004"/>
    </source>
</evidence>
<dbReference type="SUPFAM" id="SSF46626">
    <property type="entry name" value="Cytochrome c"/>
    <property type="match status" value="1"/>
</dbReference>
<evidence type="ECO:0000259" key="9">
    <source>
        <dbReference type="PROSITE" id="PS51007"/>
    </source>
</evidence>
<keyword evidence="5 7" id="KW-0408">Iron</keyword>
<comment type="caution">
    <text evidence="10">The sequence shown here is derived from an EMBL/GenBank/DDBJ whole genome shotgun (WGS) entry which is preliminary data.</text>
</comment>
<gene>
    <name evidence="10" type="ORF">SAMN06265222_10988</name>
</gene>
<dbReference type="InterPro" id="IPR036322">
    <property type="entry name" value="WD40_repeat_dom_sf"/>
</dbReference>
<evidence type="ECO:0000313" key="10">
    <source>
        <dbReference type="EMBL" id="SMP65560.1"/>
    </source>
</evidence>
<protein>
    <submittedName>
        <fullName evidence="10">WD domain-containing protein, G-beta repeat-containing protein</fullName>
    </submittedName>
</protein>
<dbReference type="PANTHER" id="PTHR19848:SF8">
    <property type="entry name" value="F-BOX AND WD REPEAT DOMAIN CONTAINING 7"/>
    <property type="match status" value="1"/>
</dbReference>
<evidence type="ECO:0000256" key="4">
    <source>
        <dbReference type="ARBA" id="ARBA00022737"/>
    </source>
</evidence>
<evidence type="ECO:0000256" key="6">
    <source>
        <dbReference type="PROSITE-ProRule" id="PRU00221"/>
    </source>
</evidence>
<dbReference type="Gene3D" id="1.10.760.10">
    <property type="entry name" value="Cytochrome c-like domain"/>
    <property type="match status" value="1"/>
</dbReference>
<dbReference type="Proteomes" id="UP001158067">
    <property type="component" value="Unassembled WGS sequence"/>
</dbReference>
<dbReference type="InterPro" id="IPR009056">
    <property type="entry name" value="Cyt_c-like_dom"/>
</dbReference>
<sequence length="507" mass="53302">MPPQRHRLTLPVSSVAGLLFFGLSMVLGLYVVGGLSVCAQDEMMMGQMGMSQGMMGQMTAGEKDSGDKDNDAKGKLVTYDDHVAAILKKNCVTCHGDGKQEAGLNLSNYADVTDESGLVVAGRSSGSHLIDVITSTEEGERMPPEGDPLPAEAVTLIKQWIDTGLRENSGSSAASMRTLGFQATSATDETGPGAVPANLPKVTRTKTQRRFPVLALASSLRAPVSAMSGYGVINLFDPIASRRYGAIEFPEGEPLVLNFSQSGRLLLAAGGKPVQNGAVVLFDVATGKRLASVGDEPDAIIAADISPDEKLVAIGCTSRLVKLYSTEDGSLKATMDKHTDWVTAVAFSPDGKYLATGDRIGNIHLWDGASGGVILPLSEHTKSVRALSWRSDSGVVASAGEDGTVVWWDVKDGWPLVSKPNAHAGGVLDCRFGPQGKLATCGRDAAVKIWSAEGKELTQFSVADKASVKGHSQPGIRVLPTRVTIAQDGSTVVAGDITGHLHKWQVP</sequence>
<dbReference type="PANTHER" id="PTHR19848">
    <property type="entry name" value="WD40 REPEAT PROTEIN"/>
    <property type="match status" value="1"/>
</dbReference>
<dbReference type="SMART" id="SM00320">
    <property type="entry name" value="WD40"/>
    <property type="match status" value="5"/>
</dbReference>
<keyword evidence="3 7" id="KW-0479">Metal-binding</keyword>
<evidence type="ECO:0000256" key="3">
    <source>
        <dbReference type="ARBA" id="ARBA00022723"/>
    </source>
</evidence>
<dbReference type="PROSITE" id="PS50294">
    <property type="entry name" value="WD_REPEATS_REGION"/>
    <property type="match status" value="2"/>
</dbReference>
<keyword evidence="8" id="KW-1133">Transmembrane helix</keyword>
<evidence type="ECO:0000256" key="7">
    <source>
        <dbReference type="PROSITE-ProRule" id="PRU00433"/>
    </source>
</evidence>
<feature type="transmembrane region" description="Helical" evidence="8">
    <location>
        <begin position="12"/>
        <end position="33"/>
    </location>
</feature>
<name>A0ABY1QD41_9BACT</name>
<keyword evidence="2 7" id="KW-0349">Heme</keyword>
<feature type="domain" description="Cytochrome c" evidence="9">
    <location>
        <begin position="69"/>
        <end position="165"/>
    </location>
</feature>
<dbReference type="InterPro" id="IPR011429">
    <property type="entry name" value="Cyt_c_Planctomycete-type"/>
</dbReference>
<feature type="repeat" description="WD" evidence="6">
    <location>
        <begin position="335"/>
        <end position="367"/>
    </location>
</feature>
<dbReference type="SUPFAM" id="SSF50978">
    <property type="entry name" value="WD40 repeat-like"/>
    <property type="match status" value="1"/>
</dbReference>